<sequence length="64" mass="6707">MISFDSLTVLNLDKAASLIGKPEYLAEKVLKCCCTKSVVGTNIATCFPSCTALNAARTAISVLP</sequence>
<dbReference type="EMBL" id="CAEZYN010000105">
    <property type="protein sequence ID" value="CAB4728196.1"/>
    <property type="molecule type" value="Genomic_DNA"/>
</dbReference>
<evidence type="ECO:0000313" key="1">
    <source>
        <dbReference type="EMBL" id="CAB4728196.1"/>
    </source>
</evidence>
<name>A0A6J6S0D7_9ZZZZ</name>
<protein>
    <submittedName>
        <fullName evidence="1">Unannotated protein</fullName>
    </submittedName>
</protein>
<proteinExistence type="predicted"/>
<dbReference type="AlphaFoldDB" id="A0A6J6S0D7"/>
<dbReference type="EMBL" id="CAFBRU010000057">
    <property type="protein sequence ID" value="CAB5112964.1"/>
    <property type="molecule type" value="Genomic_DNA"/>
</dbReference>
<reference evidence="1" key="1">
    <citation type="submission" date="2020-05" db="EMBL/GenBank/DDBJ databases">
        <authorList>
            <person name="Chiriac C."/>
            <person name="Salcher M."/>
            <person name="Ghai R."/>
            <person name="Kavagutti S V."/>
        </authorList>
    </citation>
    <scope>NUCLEOTIDE SEQUENCE</scope>
</reference>
<accession>A0A6J6S0D7</accession>
<evidence type="ECO:0000313" key="2">
    <source>
        <dbReference type="EMBL" id="CAB5112964.1"/>
    </source>
</evidence>
<gene>
    <name evidence="1" type="ORF">UFOPK2715_00891</name>
    <name evidence="2" type="ORF">UFOPK4420_00593</name>
</gene>
<organism evidence="1">
    <name type="scientific">freshwater metagenome</name>
    <dbReference type="NCBI Taxonomy" id="449393"/>
    <lineage>
        <taxon>unclassified sequences</taxon>
        <taxon>metagenomes</taxon>
        <taxon>ecological metagenomes</taxon>
    </lineage>
</organism>